<proteinExistence type="predicted"/>
<evidence type="ECO:0000256" key="8">
    <source>
        <dbReference type="SAM" id="MobiDB-lite"/>
    </source>
</evidence>
<dbReference type="PANTHER" id="PTHR16515:SF49">
    <property type="entry name" value="GASTRULA ZINC FINGER PROTEIN XLCGF49.1-LIKE-RELATED"/>
    <property type="match status" value="1"/>
</dbReference>
<dbReference type="GO" id="GO:0008270">
    <property type="term" value="F:zinc ion binding"/>
    <property type="evidence" value="ECO:0007669"/>
    <property type="project" value="UniProtKB-KW"/>
</dbReference>
<keyword evidence="3" id="KW-0677">Repeat</keyword>
<dbReference type="SMART" id="SM00355">
    <property type="entry name" value="ZnF_C2H2"/>
    <property type="match status" value="2"/>
</dbReference>
<comment type="caution">
    <text evidence="10">The sequence shown here is derived from an EMBL/GenBank/DDBJ whole genome shotgun (WGS) entry which is preliminary data.</text>
</comment>
<dbReference type="FunFam" id="3.30.160.60:FF:000065">
    <property type="entry name" value="B-cell CLL/lymphoma 6, member B"/>
    <property type="match status" value="1"/>
</dbReference>
<sequence>MKGSYPAMAPAPTENRTWSKEQRSHVPMPYTMNQVMPQPPNHYQAGTFAQLPPHIAAIDLPMQARPNLAPAVNPPYMHHPIQPPSYVRRQYTHGRSLSDYSHNVRPEASHEFVQSHRRAISATTSEMVGHAMETEEEVDSERSGSASPPSQFLESPAGSGSGRFKCPYCQKSFSRPSSLRIHTYSHTGEKPFQCLHPGCDRKFSVQSNMRRHLRVHRLGAK</sequence>
<dbReference type="GO" id="GO:0010468">
    <property type="term" value="P:regulation of gene expression"/>
    <property type="evidence" value="ECO:0007669"/>
    <property type="project" value="TreeGrafter"/>
</dbReference>
<feature type="region of interest" description="Disordered" evidence="8">
    <location>
        <begin position="1"/>
        <end position="21"/>
    </location>
</feature>
<gene>
    <name evidence="10" type="ORF">INT43_008121</name>
</gene>
<dbReference type="InterPro" id="IPR050331">
    <property type="entry name" value="Zinc_finger"/>
</dbReference>
<dbReference type="EMBL" id="JAEPQZ010000019">
    <property type="protein sequence ID" value="KAG2171741.1"/>
    <property type="molecule type" value="Genomic_DNA"/>
</dbReference>
<dbReference type="InterPro" id="IPR013087">
    <property type="entry name" value="Znf_C2H2_type"/>
</dbReference>
<dbReference type="Gene3D" id="3.30.160.60">
    <property type="entry name" value="Classic Zinc Finger"/>
    <property type="match status" value="2"/>
</dbReference>
<dbReference type="GO" id="GO:0005634">
    <property type="term" value="C:nucleus"/>
    <property type="evidence" value="ECO:0007669"/>
    <property type="project" value="UniProtKB-SubCell"/>
</dbReference>
<feature type="domain" description="C2H2-type" evidence="9">
    <location>
        <begin position="192"/>
        <end position="216"/>
    </location>
</feature>
<keyword evidence="5" id="KW-0862">Zinc</keyword>
<name>A0A8H7U6S0_MORIS</name>
<dbReference type="PROSITE" id="PS00028">
    <property type="entry name" value="ZINC_FINGER_C2H2_1"/>
    <property type="match status" value="2"/>
</dbReference>
<dbReference type="SUPFAM" id="SSF57667">
    <property type="entry name" value="beta-beta-alpha zinc fingers"/>
    <property type="match status" value="1"/>
</dbReference>
<comment type="subcellular location">
    <subcellularLocation>
        <location evidence="1">Nucleus</location>
    </subcellularLocation>
</comment>
<evidence type="ECO:0000313" key="11">
    <source>
        <dbReference type="Proteomes" id="UP000654370"/>
    </source>
</evidence>
<keyword evidence="4 7" id="KW-0863">Zinc-finger</keyword>
<keyword evidence="11" id="KW-1185">Reference proteome</keyword>
<evidence type="ECO:0000256" key="2">
    <source>
        <dbReference type="ARBA" id="ARBA00022723"/>
    </source>
</evidence>
<evidence type="ECO:0000259" key="9">
    <source>
        <dbReference type="PROSITE" id="PS50157"/>
    </source>
</evidence>
<keyword evidence="6" id="KW-0539">Nucleus</keyword>
<dbReference type="Proteomes" id="UP000654370">
    <property type="component" value="Unassembled WGS sequence"/>
</dbReference>
<feature type="region of interest" description="Disordered" evidence="8">
    <location>
        <begin position="130"/>
        <end position="160"/>
    </location>
</feature>
<keyword evidence="2" id="KW-0479">Metal-binding</keyword>
<feature type="domain" description="C2H2-type" evidence="9">
    <location>
        <begin position="164"/>
        <end position="191"/>
    </location>
</feature>
<evidence type="ECO:0000256" key="6">
    <source>
        <dbReference type="ARBA" id="ARBA00023242"/>
    </source>
</evidence>
<dbReference type="InterPro" id="IPR036236">
    <property type="entry name" value="Znf_C2H2_sf"/>
</dbReference>
<dbReference type="OrthoDB" id="6077919at2759"/>
<protein>
    <recommendedName>
        <fullName evidence="9">C2H2-type domain-containing protein</fullName>
    </recommendedName>
</protein>
<evidence type="ECO:0000256" key="4">
    <source>
        <dbReference type="ARBA" id="ARBA00022771"/>
    </source>
</evidence>
<reference evidence="10" key="1">
    <citation type="submission" date="2020-12" db="EMBL/GenBank/DDBJ databases">
        <title>Metabolic potential, ecology and presence of endohyphal bacteria is reflected in genomic diversity of Mucoromycotina.</title>
        <authorList>
            <person name="Muszewska A."/>
            <person name="Okrasinska A."/>
            <person name="Steczkiewicz K."/>
            <person name="Drgas O."/>
            <person name="Orlowska M."/>
            <person name="Perlinska-Lenart U."/>
            <person name="Aleksandrzak-Piekarczyk T."/>
            <person name="Szatraj K."/>
            <person name="Zielenkiewicz U."/>
            <person name="Pilsyk S."/>
            <person name="Malc E."/>
            <person name="Mieczkowski P."/>
            <person name="Kruszewska J.S."/>
            <person name="Biernat P."/>
            <person name="Pawlowska J."/>
        </authorList>
    </citation>
    <scope>NUCLEOTIDE SEQUENCE</scope>
    <source>
        <strain evidence="10">WA0000067209</strain>
    </source>
</reference>
<accession>A0A8H7U6S0</accession>
<evidence type="ECO:0000256" key="5">
    <source>
        <dbReference type="ARBA" id="ARBA00022833"/>
    </source>
</evidence>
<evidence type="ECO:0000256" key="1">
    <source>
        <dbReference type="ARBA" id="ARBA00004123"/>
    </source>
</evidence>
<organism evidence="10 11">
    <name type="scientific">Mortierella isabellina</name>
    <name type="common">Filamentous fungus</name>
    <name type="synonym">Umbelopsis isabellina</name>
    <dbReference type="NCBI Taxonomy" id="91625"/>
    <lineage>
        <taxon>Eukaryota</taxon>
        <taxon>Fungi</taxon>
        <taxon>Fungi incertae sedis</taxon>
        <taxon>Mucoromycota</taxon>
        <taxon>Mucoromycotina</taxon>
        <taxon>Umbelopsidomycetes</taxon>
        <taxon>Umbelopsidales</taxon>
        <taxon>Umbelopsidaceae</taxon>
        <taxon>Umbelopsis</taxon>
    </lineage>
</organism>
<dbReference type="AlphaFoldDB" id="A0A8H7U6S0"/>
<evidence type="ECO:0000313" key="10">
    <source>
        <dbReference type="EMBL" id="KAG2171741.1"/>
    </source>
</evidence>
<dbReference type="Pfam" id="PF00096">
    <property type="entry name" value="zf-C2H2"/>
    <property type="match status" value="2"/>
</dbReference>
<dbReference type="PROSITE" id="PS50157">
    <property type="entry name" value="ZINC_FINGER_C2H2_2"/>
    <property type="match status" value="2"/>
</dbReference>
<feature type="compositionally biased region" description="Polar residues" evidence="8">
    <location>
        <begin position="143"/>
        <end position="153"/>
    </location>
</feature>
<dbReference type="FunFam" id="3.30.160.60:FF:000125">
    <property type="entry name" value="Putative zinc finger protein 143"/>
    <property type="match status" value="1"/>
</dbReference>
<dbReference type="PANTHER" id="PTHR16515">
    <property type="entry name" value="PR DOMAIN ZINC FINGER PROTEIN"/>
    <property type="match status" value="1"/>
</dbReference>
<evidence type="ECO:0000256" key="3">
    <source>
        <dbReference type="ARBA" id="ARBA00022737"/>
    </source>
</evidence>
<evidence type="ECO:0000256" key="7">
    <source>
        <dbReference type="PROSITE-ProRule" id="PRU00042"/>
    </source>
</evidence>